<dbReference type="AlphaFoldDB" id="A0A561R1P8"/>
<dbReference type="OrthoDB" id="8548541at2"/>
<protein>
    <recommendedName>
        <fullName evidence="3">DUF2971 domain-containing protein</fullName>
    </recommendedName>
</protein>
<organism evidence="1 2">
    <name type="scientific">Neorhizobium alkalisoli</name>
    <dbReference type="NCBI Taxonomy" id="528178"/>
    <lineage>
        <taxon>Bacteria</taxon>
        <taxon>Pseudomonadati</taxon>
        <taxon>Pseudomonadota</taxon>
        <taxon>Alphaproteobacteria</taxon>
        <taxon>Hyphomicrobiales</taxon>
        <taxon>Rhizobiaceae</taxon>
        <taxon>Rhizobium/Agrobacterium group</taxon>
        <taxon>Neorhizobium</taxon>
    </lineage>
</organism>
<dbReference type="EMBL" id="VIWP01000002">
    <property type="protein sequence ID" value="TWF56493.1"/>
    <property type="molecule type" value="Genomic_DNA"/>
</dbReference>
<dbReference type="RefSeq" id="WP_145634103.1">
    <property type="nucleotide sequence ID" value="NZ_VIWP01000002.1"/>
</dbReference>
<sequence length="319" mass="35963">MESTGRFNAELRALQSNSYDRCQSCGAQLPREVAAYAGYAADGSARYVGECCVQELDELATHVYWWWEADKRVEPSTTLWRYMDLAKFLQLLDGSALFFSRADKFEDPFEGASGLESREKEWDAFYLDYFRRVVRNPPPGVTTALLSEDAVEQNAQHLLASIRDGAIRDRRSTFVSCWHANSGESEALWRLYCPPGSSGVVIKTTAGRLMSALDPNAPVKLGRVQYVDFRTSFAGFHDRIFWKRKSLSHEAEVRAVIARRLSEDRSGVSVSINLSELIEVIVPSPLAPAWFSTLLGSILERFNLQIPVQESELLAQPFF</sequence>
<keyword evidence="2" id="KW-1185">Reference proteome</keyword>
<evidence type="ECO:0008006" key="3">
    <source>
        <dbReference type="Google" id="ProtNLM"/>
    </source>
</evidence>
<dbReference type="Proteomes" id="UP000320653">
    <property type="component" value="Unassembled WGS sequence"/>
</dbReference>
<accession>A0A561R1P8</accession>
<gene>
    <name evidence="1" type="ORF">FHW37_102123</name>
</gene>
<comment type="caution">
    <text evidence="1">The sequence shown here is derived from an EMBL/GenBank/DDBJ whole genome shotgun (WGS) entry which is preliminary data.</text>
</comment>
<name>A0A561R1P8_9HYPH</name>
<evidence type="ECO:0000313" key="2">
    <source>
        <dbReference type="Proteomes" id="UP000320653"/>
    </source>
</evidence>
<proteinExistence type="predicted"/>
<evidence type="ECO:0000313" key="1">
    <source>
        <dbReference type="EMBL" id="TWF56493.1"/>
    </source>
</evidence>
<reference evidence="1 2" key="1">
    <citation type="submission" date="2019-06" db="EMBL/GenBank/DDBJ databases">
        <title>Sorghum-associated microbial communities from plants grown in Nebraska, USA.</title>
        <authorList>
            <person name="Schachtman D."/>
        </authorList>
    </citation>
    <scope>NUCLEOTIDE SEQUENCE [LARGE SCALE GENOMIC DNA]</scope>
    <source>
        <strain evidence="1 2">1225</strain>
    </source>
</reference>